<dbReference type="InterPro" id="IPR013325">
    <property type="entry name" value="RNA_pol_sigma_r2"/>
</dbReference>
<dbReference type="InterPro" id="IPR039425">
    <property type="entry name" value="RNA_pol_sigma-70-like"/>
</dbReference>
<dbReference type="GO" id="GO:0016987">
    <property type="term" value="F:sigma factor activity"/>
    <property type="evidence" value="ECO:0007669"/>
    <property type="project" value="UniProtKB-KW"/>
</dbReference>
<dbReference type="SUPFAM" id="SSF54427">
    <property type="entry name" value="NTF2-like"/>
    <property type="match status" value="1"/>
</dbReference>
<dbReference type="Pfam" id="PF08281">
    <property type="entry name" value="Sigma70_r4_2"/>
    <property type="match status" value="1"/>
</dbReference>
<dbReference type="InterPro" id="IPR014284">
    <property type="entry name" value="RNA_pol_sigma-70_dom"/>
</dbReference>
<keyword evidence="3 7" id="KW-0805">Transcription regulation</keyword>
<evidence type="ECO:0000256" key="5">
    <source>
        <dbReference type="ARBA" id="ARBA00023125"/>
    </source>
</evidence>
<dbReference type="PANTHER" id="PTHR43133:SF65">
    <property type="entry name" value="ECF RNA POLYMERASE SIGMA FACTOR SIGG"/>
    <property type="match status" value="1"/>
</dbReference>
<dbReference type="Pfam" id="PF04542">
    <property type="entry name" value="Sigma70_r2"/>
    <property type="match status" value="1"/>
</dbReference>
<dbReference type="InterPro" id="IPR013249">
    <property type="entry name" value="RNA_pol_sigma70_r4_t2"/>
</dbReference>
<reference evidence="11" key="1">
    <citation type="submission" date="2021-01" db="EMBL/GenBank/DDBJ databases">
        <title>Whole genome shotgun sequence of Rhizocola hellebori NBRC 109834.</title>
        <authorList>
            <person name="Komaki H."/>
            <person name="Tamura T."/>
        </authorList>
    </citation>
    <scope>NUCLEOTIDE SEQUENCE</scope>
    <source>
        <strain evidence="11">NBRC 109834</strain>
    </source>
</reference>
<dbReference type="AlphaFoldDB" id="A0A8J3VGW7"/>
<feature type="domain" description="RNA polymerase sigma factor 70 region 4 type 2" evidence="10">
    <location>
        <begin position="156"/>
        <end position="207"/>
    </location>
</feature>
<name>A0A8J3VGW7_9ACTN</name>
<dbReference type="SUPFAM" id="SSF88659">
    <property type="entry name" value="Sigma3 and sigma4 domains of RNA polymerase sigma factors"/>
    <property type="match status" value="1"/>
</dbReference>
<dbReference type="SUPFAM" id="SSF88946">
    <property type="entry name" value="Sigma2 domain of RNA polymerase sigma factors"/>
    <property type="match status" value="1"/>
</dbReference>
<dbReference type="Gene3D" id="1.10.1740.10">
    <property type="match status" value="1"/>
</dbReference>
<dbReference type="InterPro" id="IPR036388">
    <property type="entry name" value="WH-like_DNA-bd_sf"/>
</dbReference>
<dbReference type="NCBIfam" id="NF006089">
    <property type="entry name" value="PRK08241.1"/>
    <property type="match status" value="1"/>
</dbReference>
<evidence type="ECO:0000256" key="8">
    <source>
        <dbReference type="SAM" id="MobiDB-lite"/>
    </source>
</evidence>
<dbReference type="EMBL" id="BONY01000018">
    <property type="protein sequence ID" value="GIH05308.1"/>
    <property type="molecule type" value="Genomic_DNA"/>
</dbReference>
<dbReference type="Proteomes" id="UP000612899">
    <property type="component" value="Unassembled WGS sequence"/>
</dbReference>
<dbReference type="PROSITE" id="PS01063">
    <property type="entry name" value="SIGMA70_ECF"/>
    <property type="match status" value="1"/>
</dbReference>
<comment type="caution">
    <text evidence="11">The sequence shown here is derived from an EMBL/GenBank/DDBJ whole genome shotgun (WGS) entry which is preliminary data.</text>
</comment>
<protein>
    <recommendedName>
        <fullName evidence="7">RNA polymerase sigma factor</fullName>
    </recommendedName>
</protein>
<evidence type="ECO:0000259" key="9">
    <source>
        <dbReference type="Pfam" id="PF04542"/>
    </source>
</evidence>
<keyword evidence="6 7" id="KW-0804">Transcription</keyword>
<keyword evidence="5 7" id="KW-0238">DNA-binding</keyword>
<evidence type="ECO:0000256" key="7">
    <source>
        <dbReference type="RuleBase" id="RU000716"/>
    </source>
</evidence>
<keyword evidence="4 7" id="KW-0731">Sigma factor</keyword>
<dbReference type="NCBIfam" id="TIGR02960">
    <property type="entry name" value="SigX5"/>
    <property type="match status" value="1"/>
</dbReference>
<dbReference type="InterPro" id="IPR007627">
    <property type="entry name" value="RNA_pol_sigma70_r2"/>
</dbReference>
<organism evidence="11 12">
    <name type="scientific">Rhizocola hellebori</name>
    <dbReference type="NCBI Taxonomy" id="1392758"/>
    <lineage>
        <taxon>Bacteria</taxon>
        <taxon>Bacillati</taxon>
        <taxon>Actinomycetota</taxon>
        <taxon>Actinomycetes</taxon>
        <taxon>Micromonosporales</taxon>
        <taxon>Micromonosporaceae</taxon>
        <taxon>Rhizocola</taxon>
    </lineage>
</organism>
<evidence type="ECO:0000256" key="1">
    <source>
        <dbReference type="ARBA" id="ARBA00010641"/>
    </source>
</evidence>
<dbReference type="InterPro" id="IPR000838">
    <property type="entry name" value="RNA_pol_sigma70_ECF_CS"/>
</dbReference>
<comment type="subunit">
    <text evidence="2">Interacts transiently with the RNA polymerase catalytic core formed by RpoA, RpoB, RpoC and RpoZ (2 alpha, 1 beta, 1 beta' and 1 omega subunit) to form the RNA polymerase holoenzyme that can initiate transcription.</text>
</comment>
<dbReference type="NCBIfam" id="TIGR02937">
    <property type="entry name" value="sigma70-ECF"/>
    <property type="match status" value="1"/>
</dbReference>
<evidence type="ECO:0000256" key="6">
    <source>
        <dbReference type="ARBA" id="ARBA00023163"/>
    </source>
</evidence>
<evidence type="ECO:0000256" key="3">
    <source>
        <dbReference type="ARBA" id="ARBA00023015"/>
    </source>
</evidence>
<dbReference type="CDD" id="cd06171">
    <property type="entry name" value="Sigma70_r4"/>
    <property type="match status" value="1"/>
</dbReference>
<dbReference type="InterPro" id="IPR032710">
    <property type="entry name" value="NTF2-like_dom_sf"/>
</dbReference>
<dbReference type="Gene3D" id="3.10.450.50">
    <property type="match status" value="1"/>
</dbReference>
<dbReference type="GO" id="GO:0006352">
    <property type="term" value="P:DNA-templated transcription initiation"/>
    <property type="evidence" value="ECO:0007669"/>
    <property type="project" value="InterPro"/>
</dbReference>
<keyword evidence="12" id="KW-1185">Reference proteome</keyword>
<proteinExistence type="inferred from homology"/>
<evidence type="ECO:0000313" key="12">
    <source>
        <dbReference type="Proteomes" id="UP000612899"/>
    </source>
</evidence>
<accession>A0A8J3VGW7</accession>
<dbReference type="Gene3D" id="1.10.10.10">
    <property type="entry name" value="Winged helix-like DNA-binding domain superfamily/Winged helix DNA-binding domain"/>
    <property type="match status" value="1"/>
</dbReference>
<dbReference type="GO" id="GO:0006950">
    <property type="term" value="P:response to stress"/>
    <property type="evidence" value="ECO:0007669"/>
    <property type="project" value="UniProtKB-ARBA"/>
</dbReference>
<feature type="region of interest" description="Disordered" evidence="8">
    <location>
        <begin position="1"/>
        <end position="20"/>
    </location>
</feature>
<comment type="similarity">
    <text evidence="1 7">Belongs to the sigma-70 factor family. ECF subfamily.</text>
</comment>
<gene>
    <name evidence="11" type="primary">rpoE_10</name>
    <name evidence="11" type="ORF">Rhe02_33750</name>
</gene>
<feature type="domain" description="RNA polymerase sigma-70 region 2" evidence="9">
    <location>
        <begin position="35"/>
        <end position="101"/>
    </location>
</feature>
<sequence length="367" mass="41086">MSRLEAEPGHDVRDVKQAPDRPAMRDLDQAAFASLVEGHRRELQVHCYRMLGSFDDAEDLVQETFLRAWRKREAFEGRASIRAWLYRIATNACLDFLDRNPRRPVARSAGSAALTSDSPDDVNWLEPYPDLLLEPALPTDAEPDAALVAKETIELAFLVAIQHLPPKQRAALIMRDVLGWPASQTSAVLGLTVASVNSALQRARATLKEHLPPRRLEWAPAEDPTQAERRLLQRYMWVFERADAQALAELLHEDVRVTMPMLTACTPGMPDPLWLARDPLVADLTAVLDPSSPRYLGRWRSIPTRANRQPAVAHYVQRPGDTWYSPQSLDVLRPVDGRIAEITTFGPSRFPAFGLPATLGQAETLMS</sequence>
<evidence type="ECO:0000259" key="10">
    <source>
        <dbReference type="Pfam" id="PF08281"/>
    </source>
</evidence>
<evidence type="ECO:0000256" key="4">
    <source>
        <dbReference type="ARBA" id="ARBA00023082"/>
    </source>
</evidence>
<dbReference type="InterPro" id="IPR013324">
    <property type="entry name" value="RNA_pol_sigma_r3/r4-like"/>
</dbReference>
<dbReference type="PANTHER" id="PTHR43133">
    <property type="entry name" value="RNA POLYMERASE ECF-TYPE SIGMA FACTO"/>
    <property type="match status" value="1"/>
</dbReference>
<evidence type="ECO:0000256" key="2">
    <source>
        <dbReference type="ARBA" id="ARBA00011344"/>
    </source>
</evidence>
<evidence type="ECO:0000313" key="11">
    <source>
        <dbReference type="EMBL" id="GIH05308.1"/>
    </source>
</evidence>
<dbReference type="InterPro" id="IPR014305">
    <property type="entry name" value="RNA_pol_sigma-G_actinobac"/>
</dbReference>
<dbReference type="GO" id="GO:0003677">
    <property type="term" value="F:DNA binding"/>
    <property type="evidence" value="ECO:0007669"/>
    <property type="project" value="UniProtKB-KW"/>
</dbReference>